<keyword evidence="7 14" id="KW-0067">ATP-binding</keyword>
<evidence type="ECO:0000256" key="12">
    <source>
        <dbReference type="ARBA" id="ARBA00034808"/>
    </source>
</evidence>
<evidence type="ECO:0000259" key="17">
    <source>
        <dbReference type="PROSITE" id="PS51217"/>
    </source>
</evidence>
<keyword evidence="6" id="KW-0269">Exonuclease</keyword>
<organism evidence="18 19">
    <name type="scientific">Adlercreutzia shanghongiae</name>
    <dbReference type="NCBI Taxonomy" id="3111773"/>
    <lineage>
        <taxon>Bacteria</taxon>
        <taxon>Bacillati</taxon>
        <taxon>Actinomycetota</taxon>
        <taxon>Coriobacteriia</taxon>
        <taxon>Eggerthellales</taxon>
        <taxon>Eggerthellaceae</taxon>
        <taxon>Adlercreutzia</taxon>
    </lineage>
</organism>
<evidence type="ECO:0000256" key="15">
    <source>
        <dbReference type="SAM" id="MobiDB-lite"/>
    </source>
</evidence>
<proteinExistence type="predicted"/>
<feature type="domain" description="UvrD-like helicase C-terminal" evidence="17">
    <location>
        <begin position="464"/>
        <end position="745"/>
    </location>
</feature>
<keyword evidence="5 14" id="KW-0347">Helicase</keyword>
<dbReference type="InterPro" id="IPR000212">
    <property type="entry name" value="DNA_helicase_UvrD/REP"/>
</dbReference>
<dbReference type="InterPro" id="IPR011604">
    <property type="entry name" value="PDDEXK-like_dom_sf"/>
</dbReference>
<dbReference type="EMBL" id="JAYMFH010000003">
    <property type="protein sequence ID" value="MEC4294481.1"/>
    <property type="molecule type" value="Genomic_DNA"/>
</dbReference>
<keyword evidence="19" id="KW-1185">Reference proteome</keyword>
<evidence type="ECO:0000313" key="18">
    <source>
        <dbReference type="EMBL" id="MEC4294481.1"/>
    </source>
</evidence>
<dbReference type="Pfam" id="PF00580">
    <property type="entry name" value="UvrD-helicase"/>
    <property type="match status" value="1"/>
</dbReference>
<evidence type="ECO:0000256" key="4">
    <source>
        <dbReference type="ARBA" id="ARBA00022801"/>
    </source>
</evidence>
<dbReference type="InterPro" id="IPR027417">
    <property type="entry name" value="P-loop_NTPase"/>
</dbReference>
<dbReference type="PROSITE" id="PS51217">
    <property type="entry name" value="UVRD_HELICASE_CTER"/>
    <property type="match status" value="1"/>
</dbReference>
<comment type="catalytic activity">
    <reaction evidence="13">
        <text>ATP + H2O = ADP + phosphate + H(+)</text>
        <dbReference type="Rhea" id="RHEA:13065"/>
        <dbReference type="ChEBI" id="CHEBI:15377"/>
        <dbReference type="ChEBI" id="CHEBI:15378"/>
        <dbReference type="ChEBI" id="CHEBI:30616"/>
        <dbReference type="ChEBI" id="CHEBI:43474"/>
        <dbReference type="ChEBI" id="CHEBI:456216"/>
        <dbReference type="EC" id="5.6.2.4"/>
    </reaction>
</comment>
<dbReference type="Pfam" id="PF13361">
    <property type="entry name" value="UvrD_C"/>
    <property type="match status" value="1"/>
</dbReference>
<dbReference type="SUPFAM" id="SSF52540">
    <property type="entry name" value="P-loop containing nucleoside triphosphate hydrolases"/>
    <property type="match status" value="1"/>
</dbReference>
<evidence type="ECO:0000256" key="10">
    <source>
        <dbReference type="ARBA" id="ARBA00023235"/>
    </source>
</evidence>
<feature type="domain" description="UvrD-like helicase ATP-binding" evidence="16">
    <location>
        <begin position="4"/>
        <end position="436"/>
    </location>
</feature>
<dbReference type="Gene3D" id="3.40.50.300">
    <property type="entry name" value="P-loop containing nucleotide triphosphate hydrolases"/>
    <property type="match status" value="4"/>
</dbReference>
<dbReference type="PANTHER" id="PTHR11070">
    <property type="entry name" value="UVRD / RECB / PCRA DNA HELICASE FAMILY MEMBER"/>
    <property type="match status" value="1"/>
</dbReference>
<evidence type="ECO:0000256" key="14">
    <source>
        <dbReference type="PROSITE-ProRule" id="PRU00560"/>
    </source>
</evidence>
<dbReference type="PANTHER" id="PTHR11070:SF23">
    <property type="entry name" value="RECBCD ENZYME SUBUNIT RECB"/>
    <property type="match status" value="1"/>
</dbReference>
<dbReference type="RefSeq" id="WP_326439377.1">
    <property type="nucleotide sequence ID" value="NZ_JAYMFH010000003.1"/>
</dbReference>
<evidence type="ECO:0000256" key="2">
    <source>
        <dbReference type="ARBA" id="ARBA00022741"/>
    </source>
</evidence>
<accession>A0ABU6IXS7</accession>
<dbReference type="InterPro" id="IPR038726">
    <property type="entry name" value="PDDEXK_AddAB-type"/>
</dbReference>
<feature type="region of interest" description="Disordered" evidence="15">
    <location>
        <begin position="995"/>
        <end position="1030"/>
    </location>
</feature>
<dbReference type="EC" id="5.6.2.4" evidence="12"/>
<dbReference type="Proteomes" id="UP001343724">
    <property type="component" value="Unassembled WGS sequence"/>
</dbReference>
<evidence type="ECO:0000256" key="13">
    <source>
        <dbReference type="ARBA" id="ARBA00048988"/>
    </source>
</evidence>
<keyword evidence="2 14" id="KW-0547">Nucleotide-binding</keyword>
<dbReference type="InterPro" id="IPR011335">
    <property type="entry name" value="Restrct_endonuc-II-like"/>
</dbReference>
<dbReference type="SUPFAM" id="SSF52980">
    <property type="entry name" value="Restriction endonuclease-like"/>
    <property type="match status" value="1"/>
</dbReference>
<evidence type="ECO:0000256" key="8">
    <source>
        <dbReference type="ARBA" id="ARBA00023125"/>
    </source>
</evidence>
<dbReference type="InterPro" id="IPR014016">
    <property type="entry name" value="UvrD-like_ATP-bd"/>
</dbReference>
<keyword evidence="9" id="KW-0234">DNA repair</keyword>
<evidence type="ECO:0000259" key="16">
    <source>
        <dbReference type="PROSITE" id="PS51198"/>
    </source>
</evidence>
<protein>
    <recommendedName>
        <fullName evidence="12">DNA 3'-5' helicase</fullName>
        <ecNumber evidence="12">5.6.2.4</ecNumber>
    </recommendedName>
</protein>
<evidence type="ECO:0000256" key="5">
    <source>
        <dbReference type="ARBA" id="ARBA00022806"/>
    </source>
</evidence>
<evidence type="ECO:0000313" key="19">
    <source>
        <dbReference type="Proteomes" id="UP001343724"/>
    </source>
</evidence>
<evidence type="ECO:0000256" key="3">
    <source>
        <dbReference type="ARBA" id="ARBA00022763"/>
    </source>
</evidence>
<keyword evidence="4 14" id="KW-0378">Hydrolase</keyword>
<keyword evidence="3" id="KW-0227">DNA damage</keyword>
<evidence type="ECO:0000256" key="1">
    <source>
        <dbReference type="ARBA" id="ARBA00022722"/>
    </source>
</evidence>
<evidence type="ECO:0000256" key="9">
    <source>
        <dbReference type="ARBA" id="ARBA00023204"/>
    </source>
</evidence>
<evidence type="ECO:0000256" key="6">
    <source>
        <dbReference type="ARBA" id="ARBA00022839"/>
    </source>
</evidence>
<sequence length="1242" mass="132202">MNLERCTKSQRSVVTTLDAPLMVSAGAGSGKTFTLTQRVAYALAPGDGSKPHLRSVDEVLAITFTKKAAGELKGRIKSLLLAEGLYDEALKVDGAWVSTIHGMASRILREHALEIGIDPAFEVVEGAERDELLAQAIEQVIAEAEVAGDPLLGKILLNERLGGDGQSGGLMEQAQAILARVYAMPDRFEGLDAACAGFDPGALLRRACAAADAMLVASEAWAKPGKTKLAFIEKLKEACACADEWLAAEGGGSFADVDFDTEAFCRVFYGFPLTTGAATGKDKPDFDEWQKAMIEVEREVRAGAATSWLLAVVSLAKKVDAAFSAIKGASRLDNNDLLAVCARALREHPAIAERLRRTFKIIMVDEFQDTDRMQVDIIGAIAQPGFSNVCTVGDAQQSIYRFRGADVNVFEEYRRDLIAHCGEKACESLDWNFRSHGDILAFVERIFSDGEVFGDDFLRLEAHGAVNDLADPLFAARPRIRVNVVQRPWKGVDAGDALDVSAQAVAEHFAELAEAGARAADMVLLLGRMANAHLYAAALRERGLASMITGGSVFSQMPEPALVSALLRFAVNGRDDKALFQVLASPLFALSDDVLLALASRRADDGTMATQALSSGFASPTLGEDVARLGLGELDTRLLLEARSALAVFARRARAGFAGAALEELFVASGLLDRLEAEGVEGLAAGGNLAKSLHLVREMQRRCQGIASLSSAFDAHLATAKEAPGALATAEGDFVRIMTVHASKGLEFPHVAVADLKDGREDTGRLVVENIGRATYAAASFLGDEFEKVKGTYDRTAAKLADDLDGGSGALAGAADFAALEPGERYAVLSGYAEDQALAEARRLLYVALTRASRSLFVALQLRRNLDKGYEGTGVFEDIYRAVPWEANGGFSIDRIDYGGSASAEVRFRFLAAEEDEVFAGAAVPDEEGACDGGAVDAVSAAAGETSREADSSESDLSVTVPPFAVTRYEALPAPVAVPRNFARAGLFSYSSISGSHADSDEPLAGERPLSRDERGLRPPALAPADAKESESATALGTAFHRLAQQAIELSERGALFSPGEAAIVAQIQKESLSAGQQERLRTALDRWLGSDAAARFAAYENRRAEVPFTVHVPASVSDCAHSGAQGAESGAIGGGAFYLEGEIDGLADNGEGAALLIDYKTGGREDETPEQLDAKHRLQASCYAYALMRAGYTSVDAHFLRIEHASLDNPRDPQIVPYHFEKTDLPALEALIITKQQEAIA</sequence>
<comment type="caution">
    <text evidence="18">The sequence shown here is derived from an EMBL/GenBank/DDBJ whole genome shotgun (WGS) entry which is preliminary data.</text>
</comment>
<dbReference type="PROSITE" id="PS51198">
    <property type="entry name" value="UVRD_HELICASE_ATP_BIND"/>
    <property type="match status" value="1"/>
</dbReference>
<keyword evidence="8" id="KW-0238">DNA-binding</keyword>
<feature type="binding site" evidence="14">
    <location>
        <begin position="25"/>
        <end position="32"/>
    </location>
    <ligand>
        <name>ATP</name>
        <dbReference type="ChEBI" id="CHEBI:30616"/>
    </ligand>
</feature>
<dbReference type="InterPro" id="IPR014017">
    <property type="entry name" value="DNA_helicase_UvrD-like_C"/>
</dbReference>
<dbReference type="Gene3D" id="1.10.486.10">
    <property type="entry name" value="PCRA, domain 4"/>
    <property type="match status" value="1"/>
</dbReference>
<keyword evidence="10" id="KW-0413">Isomerase</keyword>
<evidence type="ECO:0000256" key="7">
    <source>
        <dbReference type="ARBA" id="ARBA00022840"/>
    </source>
</evidence>
<dbReference type="Gene3D" id="3.90.320.10">
    <property type="match status" value="1"/>
</dbReference>
<dbReference type="Pfam" id="PF12705">
    <property type="entry name" value="PDDEXK_1"/>
    <property type="match status" value="1"/>
</dbReference>
<gene>
    <name evidence="18" type="ORF">VJ920_04070</name>
</gene>
<reference evidence="18 19" key="1">
    <citation type="submission" date="2024-01" db="EMBL/GenBank/DDBJ databases">
        <title>novel species in genus Adlercreutzia.</title>
        <authorList>
            <person name="Liu X."/>
        </authorList>
    </citation>
    <scope>NUCLEOTIDE SEQUENCE [LARGE SCALE GENOMIC DNA]</scope>
    <source>
        <strain evidence="18 19">R22</strain>
    </source>
</reference>
<keyword evidence="1" id="KW-0540">Nuclease</keyword>
<name>A0ABU6IXS7_9ACTN</name>
<comment type="catalytic activity">
    <reaction evidence="11">
        <text>Couples ATP hydrolysis with the unwinding of duplex DNA by translocating in the 3'-5' direction.</text>
        <dbReference type="EC" id="5.6.2.4"/>
    </reaction>
</comment>
<evidence type="ECO:0000256" key="11">
    <source>
        <dbReference type="ARBA" id="ARBA00034617"/>
    </source>
</evidence>